<sequence length="118" mass="12295">MSARTCATSKPVTGSLEGDQRAAGRRGSRGFLILQLRVVVIGVTCTSGNVGASSAAHGGDAKSLSQCGADTWQGGEAIVMHEIVGNSVIPPSIRAIEKQKKNSSKVKKIQFSRSVSRI</sequence>
<dbReference type="EMBL" id="LVLJ01001744">
    <property type="protein sequence ID" value="OAE28235.1"/>
    <property type="molecule type" value="Genomic_DNA"/>
</dbReference>
<evidence type="ECO:0000313" key="3">
    <source>
        <dbReference type="Proteomes" id="UP000077202"/>
    </source>
</evidence>
<comment type="caution">
    <text evidence="2">The sequence shown here is derived from an EMBL/GenBank/DDBJ whole genome shotgun (WGS) entry which is preliminary data.</text>
</comment>
<evidence type="ECO:0000256" key="1">
    <source>
        <dbReference type="SAM" id="MobiDB-lite"/>
    </source>
</evidence>
<feature type="region of interest" description="Disordered" evidence="1">
    <location>
        <begin position="1"/>
        <end position="25"/>
    </location>
</feature>
<dbReference type="AlphaFoldDB" id="A0A176W770"/>
<protein>
    <submittedName>
        <fullName evidence="2">Uncharacterized protein</fullName>
    </submittedName>
</protein>
<gene>
    <name evidence="2" type="ORF">AXG93_4492s1260</name>
</gene>
<organism evidence="2 3">
    <name type="scientific">Marchantia polymorpha subsp. ruderalis</name>
    <dbReference type="NCBI Taxonomy" id="1480154"/>
    <lineage>
        <taxon>Eukaryota</taxon>
        <taxon>Viridiplantae</taxon>
        <taxon>Streptophyta</taxon>
        <taxon>Embryophyta</taxon>
        <taxon>Marchantiophyta</taxon>
        <taxon>Marchantiopsida</taxon>
        <taxon>Marchantiidae</taxon>
        <taxon>Marchantiales</taxon>
        <taxon>Marchantiaceae</taxon>
        <taxon>Marchantia</taxon>
    </lineage>
</organism>
<dbReference type="Proteomes" id="UP000077202">
    <property type="component" value="Unassembled WGS sequence"/>
</dbReference>
<name>A0A176W770_MARPO</name>
<keyword evidence="3" id="KW-1185">Reference proteome</keyword>
<evidence type="ECO:0000313" key="2">
    <source>
        <dbReference type="EMBL" id="OAE28235.1"/>
    </source>
</evidence>
<reference evidence="2" key="1">
    <citation type="submission" date="2016-03" db="EMBL/GenBank/DDBJ databases">
        <title>Mechanisms controlling the formation of the plant cell surface in tip-growing cells are functionally conserved among land plants.</title>
        <authorList>
            <person name="Honkanen S."/>
            <person name="Jones V.A."/>
            <person name="Morieri G."/>
            <person name="Champion C."/>
            <person name="Hetherington A.J."/>
            <person name="Kelly S."/>
            <person name="Saint-Marcoux D."/>
            <person name="Proust H."/>
            <person name="Prescott H."/>
            <person name="Dolan L."/>
        </authorList>
    </citation>
    <scope>NUCLEOTIDE SEQUENCE [LARGE SCALE GENOMIC DNA]</scope>
    <source>
        <tissue evidence="2">Whole gametophyte</tissue>
    </source>
</reference>
<proteinExistence type="predicted"/>
<feature type="compositionally biased region" description="Polar residues" evidence="1">
    <location>
        <begin position="1"/>
        <end position="12"/>
    </location>
</feature>
<accession>A0A176W770</accession>